<sequence length="71" mass="7900">GHGYATESREALLSHFRSSISKIDGPNPVYVEARVNPSNAGSLRVLGKLRFQRIGFKEMEGPKLFPAGDWR</sequence>
<dbReference type="OrthoDB" id="630895at2759"/>
<protein>
    <recommendedName>
        <fullName evidence="1">N-acetyltransferase domain-containing protein</fullName>
    </recommendedName>
</protein>
<dbReference type="InterPro" id="IPR000182">
    <property type="entry name" value="GNAT_dom"/>
</dbReference>
<name>A0A8E2F9D5_9PEZI</name>
<dbReference type="Pfam" id="PF13302">
    <property type="entry name" value="Acetyltransf_3"/>
    <property type="match status" value="1"/>
</dbReference>
<gene>
    <name evidence="2" type="ORF">AOQ84DRAFT_260279</name>
</gene>
<keyword evidence="3" id="KW-1185">Reference proteome</keyword>
<proteinExistence type="predicted"/>
<dbReference type="Proteomes" id="UP000250140">
    <property type="component" value="Unassembled WGS sequence"/>
</dbReference>
<dbReference type="Gene3D" id="3.40.630.30">
    <property type="match status" value="1"/>
</dbReference>
<evidence type="ECO:0000313" key="3">
    <source>
        <dbReference type="Proteomes" id="UP000250140"/>
    </source>
</evidence>
<feature type="non-terminal residue" evidence="2">
    <location>
        <position position="1"/>
    </location>
</feature>
<evidence type="ECO:0000259" key="1">
    <source>
        <dbReference type="Pfam" id="PF13302"/>
    </source>
</evidence>
<organism evidence="2 3">
    <name type="scientific">Glonium stellatum</name>
    <dbReference type="NCBI Taxonomy" id="574774"/>
    <lineage>
        <taxon>Eukaryota</taxon>
        <taxon>Fungi</taxon>
        <taxon>Dikarya</taxon>
        <taxon>Ascomycota</taxon>
        <taxon>Pezizomycotina</taxon>
        <taxon>Dothideomycetes</taxon>
        <taxon>Pleosporomycetidae</taxon>
        <taxon>Gloniales</taxon>
        <taxon>Gloniaceae</taxon>
        <taxon>Glonium</taxon>
    </lineage>
</organism>
<feature type="domain" description="N-acetyltransferase" evidence="1">
    <location>
        <begin position="1"/>
        <end position="52"/>
    </location>
</feature>
<dbReference type="InterPro" id="IPR016181">
    <property type="entry name" value="Acyl_CoA_acyltransferase"/>
</dbReference>
<evidence type="ECO:0000313" key="2">
    <source>
        <dbReference type="EMBL" id="OCL12982.1"/>
    </source>
</evidence>
<reference evidence="2 3" key="1">
    <citation type="journal article" date="2016" name="Nat. Commun.">
        <title>Ectomycorrhizal ecology is imprinted in the genome of the dominant symbiotic fungus Cenococcum geophilum.</title>
        <authorList>
            <consortium name="DOE Joint Genome Institute"/>
            <person name="Peter M."/>
            <person name="Kohler A."/>
            <person name="Ohm R.A."/>
            <person name="Kuo A."/>
            <person name="Krutzmann J."/>
            <person name="Morin E."/>
            <person name="Arend M."/>
            <person name="Barry K.W."/>
            <person name="Binder M."/>
            <person name="Choi C."/>
            <person name="Clum A."/>
            <person name="Copeland A."/>
            <person name="Grisel N."/>
            <person name="Haridas S."/>
            <person name="Kipfer T."/>
            <person name="LaButti K."/>
            <person name="Lindquist E."/>
            <person name="Lipzen A."/>
            <person name="Maire R."/>
            <person name="Meier B."/>
            <person name="Mihaltcheva S."/>
            <person name="Molinier V."/>
            <person name="Murat C."/>
            <person name="Poggeler S."/>
            <person name="Quandt C.A."/>
            <person name="Sperisen C."/>
            <person name="Tritt A."/>
            <person name="Tisserant E."/>
            <person name="Crous P.W."/>
            <person name="Henrissat B."/>
            <person name="Nehls U."/>
            <person name="Egli S."/>
            <person name="Spatafora J.W."/>
            <person name="Grigoriev I.V."/>
            <person name="Martin F.M."/>
        </authorList>
    </citation>
    <scope>NUCLEOTIDE SEQUENCE [LARGE SCALE GENOMIC DNA]</scope>
    <source>
        <strain evidence="2 3">CBS 207.34</strain>
    </source>
</reference>
<feature type="non-terminal residue" evidence="2">
    <location>
        <position position="71"/>
    </location>
</feature>
<dbReference type="SUPFAM" id="SSF55729">
    <property type="entry name" value="Acyl-CoA N-acyltransferases (Nat)"/>
    <property type="match status" value="1"/>
</dbReference>
<accession>A0A8E2F9D5</accession>
<dbReference type="EMBL" id="KV748802">
    <property type="protein sequence ID" value="OCL12982.1"/>
    <property type="molecule type" value="Genomic_DNA"/>
</dbReference>
<dbReference type="AlphaFoldDB" id="A0A8E2F9D5"/>
<dbReference type="GO" id="GO:0016747">
    <property type="term" value="F:acyltransferase activity, transferring groups other than amino-acyl groups"/>
    <property type="evidence" value="ECO:0007669"/>
    <property type="project" value="InterPro"/>
</dbReference>